<reference evidence="1" key="1">
    <citation type="submission" date="2022-03" db="EMBL/GenBank/DDBJ databases">
        <authorList>
            <person name="Alioto T."/>
            <person name="Alioto T."/>
            <person name="Gomez Garrido J."/>
        </authorList>
    </citation>
    <scope>NUCLEOTIDE SEQUENCE</scope>
</reference>
<name>A0AAD1VSL1_PELCU</name>
<gene>
    <name evidence="1" type="ORF">PECUL_23A054365</name>
</gene>
<protein>
    <submittedName>
        <fullName evidence="1">Uncharacterized protein</fullName>
    </submittedName>
</protein>
<sequence length="144" mass="17179">MTLLVNQPSEWVSELETLVETEVWLDESYRAMRWHAYFIYLGQVSLKCIEGEDYDVPGLLWEFFSHFWYIRDEREDSLGLMEIAEMQPDLTFLANLEWELEQEYARLFNRVTLPVSDMMELMDCTPPEALSFIPPPQQISQETW</sequence>
<dbReference type="AlphaFoldDB" id="A0AAD1VSL1"/>
<keyword evidence="2" id="KW-1185">Reference proteome</keyword>
<dbReference type="EMBL" id="OW240913">
    <property type="protein sequence ID" value="CAH2250639.1"/>
    <property type="molecule type" value="Genomic_DNA"/>
</dbReference>
<proteinExistence type="predicted"/>
<accession>A0AAD1VSL1</accession>
<organism evidence="1 2">
    <name type="scientific">Pelobates cultripes</name>
    <name type="common">Western spadefoot toad</name>
    <dbReference type="NCBI Taxonomy" id="61616"/>
    <lineage>
        <taxon>Eukaryota</taxon>
        <taxon>Metazoa</taxon>
        <taxon>Chordata</taxon>
        <taxon>Craniata</taxon>
        <taxon>Vertebrata</taxon>
        <taxon>Euteleostomi</taxon>
        <taxon>Amphibia</taxon>
        <taxon>Batrachia</taxon>
        <taxon>Anura</taxon>
        <taxon>Pelobatoidea</taxon>
        <taxon>Pelobatidae</taxon>
        <taxon>Pelobates</taxon>
    </lineage>
</organism>
<feature type="non-terminal residue" evidence="1">
    <location>
        <position position="144"/>
    </location>
</feature>
<evidence type="ECO:0000313" key="1">
    <source>
        <dbReference type="EMBL" id="CAH2250639.1"/>
    </source>
</evidence>
<evidence type="ECO:0000313" key="2">
    <source>
        <dbReference type="Proteomes" id="UP001295444"/>
    </source>
</evidence>
<dbReference type="Proteomes" id="UP001295444">
    <property type="component" value="Chromosome 02"/>
</dbReference>